<keyword evidence="1" id="KW-0175">Coiled coil</keyword>
<gene>
    <name evidence="3" type="ORF">NLI96_g6211</name>
</gene>
<feature type="compositionally biased region" description="Pro residues" evidence="2">
    <location>
        <begin position="149"/>
        <end position="164"/>
    </location>
</feature>
<feature type="compositionally biased region" description="Acidic residues" evidence="2">
    <location>
        <begin position="729"/>
        <end position="746"/>
    </location>
</feature>
<feature type="compositionally biased region" description="Polar residues" evidence="2">
    <location>
        <begin position="748"/>
        <end position="759"/>
    </location>
</feature>
<dbReference type="EMBL" id="JANAWD010000222">
    <property type="protein sequence ID" value="KAJ3483586.1"/>
    <property type="molecule type" value="Genomic_DNA"/>
</dbReference>
<dbReference type="Gene3D" id="1.20.5.340">
    <property type="match status" value="1"/>
</dbReference>
<evidence type="ECO:0000256" key="1">
    <source>
        <dbReference type="SAM" id="Coils"/>
    </source>
</evidence>
<feature type="compositionally biased region" description="Basic and acidic residues" evidence="2">
    <location>
        <begin position="200"/>
        <end position="212"/>
    </location>
</feature>
<dbReference type="AlphaFoldDB" id="A0AAD5V1B0"/>
<organism evidence="3 4">
    <name type="scientific">Meripilus lineatus</name>
    <dbReference type="NCBI Taxonomy" id="2056292"/>
    <lineage>
        <taxon>Eukaryota</taxon>
        <taxon>Fungi</taxon>
        <taxon>Dikarya</taxon>
        <taxon>Basidiomycota</taxon>
        <taxon>Agaricomycotina</taxon>
        <taxon>Agaricomycetes</taxon>
        <taxon>Polyporales</taxon>
        <taxon>Meripilaceae</taxon>
        <taxon>Meripilus</taxon>
    </lineage>
</organism>
<feature type="compositionally biased region" description="Low complexity" evidence="2">
    <location>
        <begin position="213"/>
        <end position="229"/>
    </location>
</feature>
<feature type="coiled-coil region" evidence="1">
    <location>
        <begin position="372"/>
        <end position="575"/>
    </location>
</feature>
<feature type="compositionally biased region" description="Pro residues" evidence="2">
    <location>
        <begin position="712"/>
        <end position="721"/>
    </location>
</feature>
<dbReference type="Proteomes" id="UP001212997">
    <property type="component" value="Unassembled WGS sequence"/>
</dbReference>
<feature type="region of interest" description="Disordered" evidence="2">
    <location>
        <begin position="94"/>
        <end position="317"/>
    </location>
</feature>
<keyword evidence="4" id="KW-1185">Reference proteome</keyword>
<feature type="compositionally biased region" description="Low complexity" evidence="2">
    <location>
        <begin position="767"/>
        <end position="776"/>
    </location>
</feature>
<name>A0AAD5V1B0_9APHY</name>
<feature type="compositionally biased region" description="Polar residues" evidence="2">
    <location>
        <begin position="251"/>
        <end position="267"/>
    </location>
</feature>
<feature type="compositionally biased region" description="Low complexity" evidence="2">
    <location>
        <begin position="183"/>
        <end position="193"/>
    </location>
</feature>
<comment type="caution">
    <text evidence="3">The sequence shown here is derived from an EMBL/GenBank/DDBJ whole genome shotgun (WGS) entry which is preliminary data.</text>
</comment>
<evidence type="ECO:0000313" key="4">
    <source>
        <dbReference type="Proteomes" id="UP001212997"/>
    </source>
</evidence>
<feature type="compositionally biased region" description="Basic and acidic residues" evidence="2">
    <location>
        <begin position="781"/>
        <end position="794"/>
    </location>
</feature>
<evidence type="ECO:0000313" key="3">
    <source>
        <dbReference type="EMBL" id="KAJ3483586.1"/>
    </source>
</evidence>
<sequence>MDQIYGRNRQSIADLEQVLYTIFTEHPLSKTNDKDEPVIPGDALVDVLRTFSSRSDSGDLLAQEEEDQLSSLLKSNPGLEVTPQILLQFIAAKTTSPKRSPEHSPPMSFSELSDRGRDDQQPPAHSHSRSHSRSSSAGSSGTSVYHPSSRPPSRPPSRGPPVPKTPQSADSPFDRRQRTTPLSGAAAPSSWSRRPPPSRRRSDAGSHSRTFSDSESSVSSPPPISFSNSYGGRARTPSNPPSPSRDHFSASGYTSRPHSRAQSQPQSAFGEYARSDEGDYPASPPSEPDFEHTIQSRTGFTGLMSPPPSSVSDTSLDYDDDATYAARISALPLIRPHSPSDHSDADSSDDDMERGRVLDHRASMASMMSTISMEDQEKMETLEKSNKELARKLMEAERTLSVRMADHENDLADMEAKIEEMRSELSATKREEKDLRGREASCLFFLQRALQNQISGAEAEIAKLQKQLDNSKQIYQNLQKQYAEQLAESERTRSQLRARNDDLKHAKENLDLQSLELQKWASIQVNYDAQLQSLQEELQAAQMTNAELDEQKQENLMLKETIDRMRYEMDEMRNNIAGVASGGTVSAKGSVSRTLGMELGNRLKDMEWEDRDDDERVKELLEEESEEEDEDVIQTVITRTKRRIGGRTKKNDLVNFSETKDYVEEGIQADPIEGTSVSTQTDPPPKILTASSSMQTDPPPLTVAADIQTDPIPEPTPPPLPETCSVEVQTDEIEEEVSEPEPEPEPEASTSTASVGISTSIDEELDSLASSSSTILPPTPKSEHQPHTHEHHDLPPAYDQASEDLALRIANETLKTWHKGTKFPFQPIEGGISEEVIEDWKALKEELGVECVAIDKLIEESGISPKPRAATATAKHRRSRFYNIYNTYVYGDRSSSSSTASHHSFGQLLFAVGASAAVAFLVGHAMAPPYAVPGGATYYDRAAWESFNSVRMGGEGFAGDGGAAAGAALWGFIGRIGGGAARTLRGWPT</sequence>
<feature type="region of interest" description="Disordered" evidence="2">
    <location>
        <begin position="668"/>
        <end position="796"/>
    </location>
</feature>
<proteinExistence type="predicted"/>
<reference evidence="3" key="1">
    <citation type="submission" date="2022-07" db="EMBL/GenBank/DDBJ databases">
        <title>Genome Sequence of Physisporinus lineatus.</title>
        <authorList>
            <person name="Buettner E."/>
        </authorList>
    </citation>
    <scope>NUCLEOTIDE SEQUENCE</scope>
    <source>
        <strain evidence="3">VT162</strain>
    </source>
</reference>
<protein>
    <submittedName>
        <fullName evidence="3">Uncharacterized protein</fullName>
    </submittedName>
</protein>
<accession>A0AAD5V1B0</accession>
<feature type="region of interest" description="Disordered" evidence="2">
    <location>
        <begin position="330"/>
        <end position="353"/>
    </location>
</feature>
<evidence type="ECO:0000256" key="2">
    <source>
        <dbReference type="SAM" id="MobiDB-lite"/>
    </source>
</evidence>